<gene>
    <name evidence="3" type="ORF">V6N11_058528</name>
</gene>
<feature type="region of interest" description="Disordered" evidence="1">
    <location>
        <begin position="23"/>
        <end position="71"/>
    </location>
</feature>
<organism evidence="3 4">
    <name type="scientific">Hibiscus sabdariffa</name>
    <name type="common">roselle</name>
    <dbReference type="NCBI Taxonomy" id="183260"/>
    <lineage>
        <taxon>Eukaryota</taxon>
        <taxon>Viridiplantae</taxon>
        <taxon>Streptophyta</taxon>
        <taxon>Embryophyta</taxon>
        <taxon>Tracheophyta</taxon>
        <taxon>Spermatophyta</taxon>
        <taxon>Magnoliopsida</taxon>
        <taxon>eudicotyledons</taxon>
        <taxon>Gunneridae</taxon>
        <taxon>Pentapetalae</taxon>
        <taxon>rosids</taxon>
        <taxon>malvids</taxon>
        <taxon>Malvales</taxon>
        <taxon>Malvaceae</taxon>
        <taxon>Malvoideae</taxon>
        <taxon>Hibiscus</taxon>
    </lineage>
</organism>
<dbReference type="InterPro" id="IPR000477">
    <property type="entry name" value="RT_dom"/>
</dbReference>
<dbReference type="Gene3D" id="3.30.70.270">
    <property type="match status" value="1"/>
</dbReference>
<dbReference type="CDD" id="cd01647">
    <property type="entry name" value="RT_LTR"/>
    <property type="match status" value="1"/>
</dbReference>
<evidence type="ECO:0000313" key="3">
    <source>
        <dbReference type="EMBL" id="KAK9044633.1"/>
    </source>
</evidence>
<evidence type="ECO:0000259" key="2">
    <source>
        <dbReference type="Pfam" id="PF00078"/>
    </source>
</evidence>
<accession>A0ABR2U592</accession>
<dbReference type="Proteomes" id="UP001396334">
    <property type="component" value="Unassembled WGS sequence"/>
</dbReference>
<dbReference type="InterPro" id="IPR043502">
    <property type="entry name" value="DNA/RNA_pol_sf"/>
</dbReference>
<reference evidence="3 4" key="1">
    <citation type="journal article" date="2024" name="G3 (Bethesda)">
        <title>Genome assembly of Hibiscus sabdariffa L. provides insights into metabolisms of medicinal natural products.</title>
        <authorList>
            <person name="Kim T."/>
        </authorList>
    </citation>
    <scope>NUCLEOTIDE SEQUENCE [LARGE SCALE GENOMIC DNA]</scope>
    <source>
        <strain evidence="3">TK-2024</strain>
        <tissue evidence="3">Old leaves</tissue>
    </source>
</reference>
<feature type="compositionally biased region" description="Polar residues" evidence="1">
    <location>
        <begin position="33"/>
        <end position="65"/>
    </location>
</feature>
<dbReference type="SUPFAM" id="SSF56672">
    <property type="entry name" value="DNA/RNA polymerases"/>
    <property type="match status" value="1"/>
</dbReference>
<name>A0ABR2U592_9ROSI</name>
<evidence type="ECO:0000313" key="4">
    <source>
        <dbReference type="Proteomes" id="UP001396334"/>
    </source>
</evidence>
<dbReference type="PANTHER" id="PTHR24559">
    <property type="entry name" value="TRANSPOSON TY3-I GAG-POL POLYPROTEIN"/>
    <property type="match status" value="1"/>
</dbReference>
<feature type="domain" description="Reverse transcriptase" evidence="2">
    <location>
        <begin position="179"/>
        <end position="251"/>
    </location>
</feature>
<dbReference type="InterPro" id="IPR053134">
    <property type="entry name" value="RNA-dir_DNA_polymerase"/>
</dbReference>
<comment type="caution">
    <text evidence="3">The sequence shown here is derived from an EMBL/GenBank/DDBJ whole genome shotgun (WGS) entry which is preliminary data.</text>
</comment>
<dbReference type="Pfam" id="PF00078">
    <property type="entry name" value="RVT_1"/>
    <property type="match status" value="1"/>
</dbReference>
<protein>
    <recommendedName>
        <fullName evidence="2">Reverse transcriptase domain-containing protein</fullName>
    </recommendedName>
</protein>
<dbReference type="InterPro" id="IPR043128">
    <property type="entry name" value="Rev_trsase/Diguanyl_cyclase"/>
</dbReference>
<dbReference type="PANTHER" id="PTHR24559:SF444">
    <property type="entry name" value="REVERSE TRANSCRIPTASE DOMAIN-CONTAINING PROTEIN"/>
    <property type="match status" value="1"/>
</dbReference>
<sequence length="255" mass="28462">MQTVAAFIMLIYTARSPKVGNANHASTRPLVHSSATPVNKNKSPKQAQSTVQGRGKGSHSNAPTHQESRAPARMYHIRGREDEESPDIIAGKESILLIDKKPTSIFVAMALQDEYDFGLPSMPVVSEFIDVFPKELPGLPPTQEVEFGIDVQPGTNPNYRAKDSFDPTLLPGGAPVLFVKKKDGTMRLCIDYRQLNQVTIKNKHPLPRIQDLFDQLRDASVFSKIDLRSSYYQMKIKDADKPKTAFQTCHTLKWA</sequence>
<evidence type="ECO:0000256" key="1">
    <source>
        <dbReference type="SAM" id="MobiDB-lite"/>
    </source>
</evidence>
<proteinExistence type="predicted"/>
<keyword evidence="4" id="KW-1185">Reference proteome</keyword>
<dbReference type="EMBL" id="JBBPBN010000002">
    <property type="protein sequence ID" value="KAK9044633.1"/>
    <property type="molecule type" value="Genomic_DNA"/>
</dbReference>